<dbReference type="HOGENOM" id="CLU_098106_7_4_1"/>
<accession>A0A061DYM1</accession>
<organism evidence="4 5">
    <name type="scientific">Theobroma cacao</name>
    <name type="common">Cacao</name>
    <name type="synonym">Cocoa</name>
    <dbReference type="NCBI Taxonomy" id="3641"/>
    <lineage>
        <taxon>Eukaryota</taxon>
        <taxon>Viridiplantae</taxon>
        <taxon>Streptophyta</taxon>
        <taxon>Embryophyta</taxon>
        <taxon>Tracheophyta</taxon>
        <taxon>Spermatophyta</taxon>
        <taxon>Magnoliopsida</taxon>
        <taxon>eudicotyledons</taxon>
        <taxon>Gunneridae</taxon>
        <taxon>Pentapetalae</taxon>
        <taxon>rosids</taxon>
        <taxon>malvids</taxon>
        <taxon>Malvales</taxon>
        <taxon>Malvaceae</taxon>
        <taxon>Byttnerioideae</taxon>
        <taxon>Theobroma</taxon>
    </lineage>
</organism>
<evidence type="ECO:0000256" key="1">
    <source>
        <dbReference type="ARBA" id="ARBA00006974"/>
    </source>
</evidence>
<evidence type="ECO:0000256" key="3">
    <source>
        <dbReference type="ARBA" id="ARBA00022604"/>
    </source>
</evidence>
<comment type="similarity">
    <text evidence="1">Belongs to the ARG7 family.</text>
</comment>
<dbReference type="OMA" id="IVRKGYC"/>
<dbReference type="STRING" id="3641.A0A061DYM1"/>
<keyword evidence="5" id="KW-1185">Reference proteome</keyword>
<dbReference type="PANTHER" id="PTHR31929">
    <property type="entry name" value="SAUR-LIKE AUXIN-RESPONSIVE PROTEIN FAMILY-RELATED"/>
    <property type="match status" value="1"/>
</dbReference>
<dbReference type="EMBL" id="CM001880">
    <property type="protein sequence ID" value="EOX97795.1"/>
    <property type="molecule type" value="Genomic_DNA"/>
</dbReference>
<dbReference type="Gramene" id="EOX97795">
    <property type="protein sequence ID" value="EOX97795"/>
    <property type="gene ID" value="TCM_006728"/>
</dbReference>
<evidence type="ECO:0000313" key="4">
    <source>
        <dbReference type="EMBL" id="EOX97795.1"/>
    </source>
</evidence>
<reference evidence="4 5" key="1">
    <citation type="journal article" date="2013" name="Genome Biol.">
        <title>The genome sequence of the most widely cultivated cacao type and its use to identify candidate genes regulating pod color.</title>
        <authorList>
            <person name="Motamayor J.C."/>
            <person name="Mockaitis K."/>
            <person name="Schmutz J."/>
            <person name="Haiminen N."/>
            <person name="Iii D.L."/>
            <person name="Cornejo O."/>
            <person name="Findley S.D."/>
            <person name="Zheng P."/>
            <person name="Utro F."/>
            <person name="Royaert S."/>
            <person name="Saski C."/>
            <person name="Jenkins J."/>
            <person name="Podicheti R."/>
            <person name="Zhao M."/>
            <person name="Scheffler B.E."/>
            <person name="Stack J.C."/>
            <person name="Feltus F.A."/>
            <person name="Mustiga G.M."/>
            <person name="Amores F."/>
            <person name="Phillips W."/>
            <person name="Marelli J.P."/>
            <person name="May G.D."/>
            <person name="Shapiro H."/>
            <person name="Ma J."/>
            <person name="Bustamante C.D."/>
            <person name="Schnell R.J."/>
            <person name="Main D."/>
            <person name="Gilbert D."/>
            <person name="Parida L."/>
            <person name="Kuhn D.N."/>
        </authorList>
    </citation>
    <scope>NUCLEOTIDE SEQUENCE [LARGE SCALE GENOMIC DNA]</scope>
    <source>
        <strain evidence="5">cv. Matina 1-6</strain>
    </source>
</reference>
<dbReference type="GO" id="GO:0009733">
    <property type="term" value="P:response to auxin"/>
    <property type="evidence" value="ECO:0007669"/>
    <property type="project" value="InterPro"/>
</dbReference>
<dbReference type="AlphaFoldDB" id="A0A061DYM1"/>
<proteinExistence type="inferred from homology"/>
<sequence length="103" mass="11363">MASSSSPYLFLSSRQANAPTKPFSENSKMLATTTVPKGHIAVYVGEGSTRRFVIPISYLNHPLFKDLLNQAAEEFGFNHPMGDLTIPCSEEYFNSLITILGYS</sequence>
<dbReference type="Proteomes" id="UP000026915">
    <property type="component" value="Chromosome 2"/>
</dbReference>
<name>A0A061DYM1_THECC</name>
<gene>
    <name evidence="4" type="ORF">TCM_006728</name>
</gene>
<dbReference type="Pfam" id="PF02519">
    <property type="entry name" value="Auxin_inducible"/>
    <property type="match status" value="1"/>
</dbReference>
<keyword evidence="2" id="KW-0217">Developmental protein</keyword>
<dbReference type="InParanoid" id="A0A061DYM1"/>
<evidence type="ECO:0000256" key="2">
    <source>
        <dbReference type="ARBA" id="ARBA00022473"/>
    </source>
</evidence>
<protein>
    <submittedName>
        <fullName evidence="4">SAUR-like auxin-responsive protein family, putative</fullName>
    </submittedName>
</protein>
<dbReference type="InterPro" id="IPR003676">
    <property type="entry name" value="SAUR_fam"/>
</dbReference>
<evidence type="ECO:0000313" key="5">
    <source>
        <dbReference type="Proteomes" id="UP000026915"/>
    </source>
</evidence>
<keyword evidence="3" id="KW-0341">Growth regulation</keyword>